<reference evidence="3 4" key="1">
    <citation type="submission" date="2018-07" db="EMBL/GenBank/DDBJ databases">
        <title>Genomic Encyclopedia of Type Strains, Phase III (KMG-III): the genomes of soil and plant-associated and newly described type strains.</title>
        <authorList>
            <person name="Whitman W."/>
        </authorList>
    </citation>
    <scope>NUCLEOTIDE SEQUENCE [LARGE SCALE GENOMIC DNA]</scope>
    <source>
        <strain evidence="3 4">CECT 8488</strain>
    </source>
</reference>
<comment type="caution">
    <text evidence="3">The sequence shown here is derived from an EMBL/GenBank/DDBJ whole genome shotgun (WGS) entry which is preliminary data.</text>
</comment>
<sequence>MSCGLGAVILIFMLAKEDVAQSPTEIDALKKEIETLTQKEQDLKGATADAQTTLDALNAQTSDIREQIEAVRAATEKLASANENQSGKIQNLIKQIEEAPPAKADDVIEDQRGGEENYLMGLKVDGRKIAILIDASASMTDEKLIDIIQRKSQSDQVKQQGPKWQRTKRVAKWLLSRLPKTAQVSVITFNDKVRFLGGAAWINARDSNNLNGLLGDLEQVVPTGPTNLQKALDFVQKERPSNIYLVTDGLPTEGRSSYKSLNPFAKCNSITGGGSTISGDCRVKLFRQSVKDSAPLKTPTNVVLLPLEGDPQAAPEFWLWSAQTGGLLISPAINWP</sequence>
<dbReference type="SMART" id="SM00327">
    <property type="entry name" value="VWA"/>
    <property type="match status" value="1"/>
</dbReference>
<name>A0A3D9H5S6_9PROT</name>
<feature type="coiled-coil region" evidence="1">
    <location>
        <begin position="26"/>
        <end position="84"/>
    </location>
</feature>
<dbReference type="OrthoDB" id="185358at2"/>
<dbReference type="Pfam" id="PF13519">
    <property type="entry name" value="VWA_2"/>
    <property type="match status" value="1"/>
</dbReference>
<dbReference type="EMBL" id="QRDW01000013">
    <property type="protein sequence ID" value="RED44857.1"/>
    <property type="molecule type" value="Genomic_DNA"/>
</dbReference>
<proteinExistence type="predicted"/>
<organism evidence="3 4">
    <name type="scientific">Aestuariispira insulae</name>
    <dbReference type="NCBI Taxonomy" id="1461337"/>
    <lineage>
        <taxon>Bacteria</taxon>
        <taxon>Pseudomonadati</taxon>
        <taxon>Pseudomonadota</taxon>
        <taxon>Alphaproteobacteria</taxon>
        <taxon>Rhodospirillales</taxon>
        <taxon>Kiloniellaceae</taxon>
        <taxon>Aestuariispira</taxon>
    </lineage>
</organism>
<dbReference type="Gene3D" id="3.40.50.410">
    <property type="entry name" value="von Willebrand factor, type A domain"/>
    <property type="match status" value="1"/>
</dbReference>
<accession>A0A3D9H5S6</accession>
<protein>
    <submittedName>
        <fullName evidence="3">von Willebrand factor type A domain-containing protein</fullName>
    </submittedName>
</protein>
<gene>
    <name evidence="3" type="ORF">DFP90_11362</name>
</gene>
<feature type="domain" description="VWFA" evidence="2">
    <location>
        <begin position="126"/>
        <end position="317"/>
    </location>
</feature>
<dbReference type="InterPro" id="IPR002035">
    <property type="entry name" value="VWF_A"/>
</dbReference>
<evidence type="ECO:0000313" key="3">
    <source>
        <dbReference type="EMBL" id="RED44857.1"/>
    </source>
</evidence>
<evidence type="ECO:0000313" key="4">
    <source>
        <dbReference type="Proteomes" id="UP000256845"/>
    </source>
</evidence>
<evidence type="ECO:0000256" key="1">
    <source>
        <dbReference type="SAM" id="Coils"/>
    </source>
</evidence>
<keyword evidence="4" id="KW-1185">Reference proteome</keyword>
<evidence type="ECO:0000259" key="2">
    <source>
        <dbReference type="SMART" id="SM00327"/>
    </source>
</evidence>
<dbReference type="CDD" id="cd00198">
    <property type="entry name" value="vWFA"/>
    <property type="match status" value="1"/>
</dbReference>
<dbReference type="SUPFAM" id="SSF53300">
    <property type="entry name" value="vWA-like"/>
    <property type="match status" value="1"/>
</dbReference>
<dbReference type="AlphaFoldDB" id="A0A3D9H5S6"/>
<dbReference type="Gene3D" id="1.20.1170.10">
    <property type="match status" value="1"/>
</dbReference>
<dbReference type="InterPro" id="IPR036465">
    <property type="entry name" value="vWFA_dom_sf"/>
</dbReference>
<dbReference type="Proteomes" id="UP000256845">
    <property type="component" value="Unassembled WGS sequence"/>
</dbReference>
<keyword evidence="1" id="KW-0175">Coiled coil</keyword>